<dbReference type="RefSeq" id="WP_184799627.1">
    <property type="nucleotide sequence ID" value="NZ_JACIIZ010000004.1"/>
</dbReference>
<dbReference type="AlphaFoldDB" id="A0A7X0AY82"/>
<accession>A0A7X0AY82</accession>
<comment type="caution">
    <text evidence="1">The sequence shown here is derived from an EMBL/GenBank/DDBJ whole genome shotgun (WGS) entry which is preliminary data.</text>
</comment>
<dbReference type="SUPFAM" id="SSF102400">
    <property type="entry name" value="DNA polymerase III chi subunit"/>
    <property type="match status" value="1"/>
</dbReference>
<dbReference type="InterPro" id="IPR036768">
    <property type="entry name" value="PolIII_chi_sf"/>
</dbReference>
<organism evidence="1 2">
    <name type="scientific">Nitrospirillum iridis</name>
    <dbReference type="NCBI Taxonomy" id="765888"/>
    <lineage>
        <taxon>Bacteria</taxon>
        <taxon>Pseudomonadati</taxon>
        <taxon>Pseudomonadota</taxon>
        <taxon>Alphaproteobacteria</taxon>
        <taxon>Rhodospirillales</taxon>
        <taxon>Azospirillaceae</taxon>
        <taxon>Nitrospirillum</taxon>
    </lineage>
</organism>
<protein>
    <submittedName>
        <fullName evidence="1">DNA polymerase-3 subunit chi</fullName>
        <ecNumber evidence="1">2.7.7.7</ecNumber>
    </submittedName>
</protein>
<dbReference type="PANTHER" id="PTHR38767:SF1">
    <property type="entry name" value="DNA POLYMERASE III SUBUNIT CHI"/>
    <property type="match status" value="1"/>
</dbReference>
<proteinExistence type="predicted"/>
<dbReference type="GO" id="GO:0003677">
    <property type="term" value="F:DNA binding"/>
    <property type="evidence" value="ECO:0007669"/>
    <property type="project" value="InterPro"/>
</dbReference>
<dbReference type="NCBIfam" id="NF004347">
    <property type="entry name" value="PRK05728.1-4"/>
    <property type="match status" value="1"/>
</dbReference>
<gene>
    <name evidence="1" type="ORF">FHS74_001835</name>
</gene>
<name>A0A7X0AY82_9PROT</name>
<dbReference type="GO" id="GO:0006260">
    <property type="term" value="P:DNA replication"/>
    <property type="evidence" value="ECO:0007669"/>
    <property type="project" value="InterPro"/>
</dbReference>
<keyword evidence="1" id="KW-0548">Nucleotidyltransferase</keyword>
<sequence>MTEVNFYHLQRSSLEQTLPDLLERSLARGWRAVVLSTVEDRSEQLAQHLWTWRTDSFLPHGTAKDGHAADQPIWLTATDERPNEAQVLFLIDGATSARMTEYTRVCDIFDGIDPDAVAAARQRWKAAKDAGLDLTYWQQTDKGWEKKA</sequence>
<dbReference type="Gene3D" id="3.40.50.10110">
    <property type="entry name" value="DNA polymerase III subunit chi"/>
    <property type="match status" value="1"/>
</dbReference>
<dbReference type="GO" id="GO:0003887">
    <property type="term" value="F:DNA-directed DNA polymerase activity"/>
    <property type="evidence" value="ECO:0007669"/>
    <property type="project" value="UniProtKB-EC"/>
</dbReference>
<keyword evidence="2" id="KW-1185">Reference proteome</keyword>
<dbReference type="Pfam" id="PF04364">
    <property type="entry name" value="DNA_pol3_chi"/>
    <property type="match status" value="1"/>
</dbReference>
<dbReference type="Proteomes" id="UP000539175">
    <property type="component" value="Unassembled WGS sequence"/>
</dbReference>
<reference evidence="1 2" key="1">
    <citation type="submission" date="2020-08" db="EMBL/GenBank/DDBJ databases">
        <title>Genomic Encyclopedia of Type Strains, Phase IV (KMG-IV): sequencing the most valuable type-strain genomes for metagenomic binning, comparative biology and taxonomic classification.</title>
        <authorList>
            <person name="Goeker M."/>
        </authorList>
    </citation>
    <scope>NUCLEOTIDE SEQUENCE [LARGE SCALE GENOMIC DNA]</scope>
    <source>
        <strain evidence="1 2">DSM 22198</strain>
    </source>
</reference>
<dbReference type="EMBL" id="JACIIZ010000004">
    <property type="protein sequence ID" value="MBB6251290.1"/>
    <property type="molecule type" value="Genomic_DNA"/>
</dbReference>
<keyword evidence="1" id="KW-0808">Transferase</keyword>
<evidence type="ECO:0000313" key="2">
    <source>
        <dbReference type="Proteomes" id="UP000539175"/>
    </source>
</evidence>
<dbReference type="EC" id="2.7.7.7" evidence="1"/>
<dbReference type="PANTHER" id="PTHR38767">
    <property type="entry name" value="DNA POLYMERASE III SUBUNIT CHI"/>
    <property type="match status" value="1"/>
</dbReference>
<dbReference type="InterPro" id="IPR007459">
    <property type="entry name" value="DNA_pol3_chi"/>
</dbReference>
<dbReference type="GO" id="GO:0032298">
    <property type="term" value="P:positive regulation of DNA-templated DNA replication initiation"/>
    <property type="evidence" value="ECO:0007669"/>
    <property type="project" value="TreeGrafter"/>
</dbReference>
<evidence type="ECO:0000313" key="1">
    <source>
        <dbReference type="EMBL" id="MBB6251290.1"/>
    </source>
</evidence>